<dbReference type="EMBL" id="MU154722">
    <property type="protein sequence ID" value="KAF9488274.1"/>
    <property type="molecule type" value="Genomic_DNA"/>
</dbReference>
<evidence type="ECO:0000256" key="1">
    <source>
        <dbReference type="SAM" id="MobiDB-lite"/>
    </source>
</evidence>
<sequence>MATFTTYAEAAQQSSQSQAAVVGNNTITLTSTYTNGPEPPVASSQSKDGDEDGGKKKKARRRKPCQHCIKREIGHLCHDEQRQKSTNKHLPPPQPKADTTQAYRGFEVGANMYSTPVHTTNPSWLLTGPFMYQPETLGNECWPSDFLKTLDKRSFFTPPPTVTSSLMAPNTFPPLLPDMFINGSIPSGTPASMSQVSTTATSQAVAHSAGVNSNNQKPSDNALPILLAAMKTEKFLLTAADQD</sequence>
<feature type="compositionally biased region" description="Basic and acidic residues" evidence="1">
    <location>
        <begin position="69"/>
        <end position="83"/>
    </location>
</feature>
<gene>
    <name evidence="2" type="ORF">BDN71DRAFT_1513213</name>
</gene>
<feature type="region of interest" description="Disordered" evidence="1">
    <location>
        <begin position="29"/>
        <end position="97"/>
    </location>
</feature>
<feature type="compositionally biased region" description="Basic residues" evidence="1">
    <location>
        <begin position="55"/>
        <end position="65"/>
    </location>
</feature>
<evidence type="ECO:0000313" key="3">
    <source>
        <dbReference type="Proteomes" id="UP000807025"/>
    </source>
</evidence>
<protein>
    <submittedName>
        <fullName evidence="2">Uncharacterized protein</fullName>
    </submittedName>
</protein>
<proteinExistence type="predicted"/>
<accession>A0A9P6D938</accession>
<feature type="region of interest" description="Disordered" evidence="1">
    <location>
        <begin position="1"/>
        <end position="20"/>
    </location>
</feature>
<dbReference type="AlphaFoldDB" id="A0A9P6D938"/>
<feature type="compositionally biased region" description="Low complexity" evidence="1">
    <location>
        <begin position="10"/>
        <end position="20"/>
    </location>
</feature>
<evidence type="ECO:0000313" key="2">
    <source>
        <dbReference type="EMBL" id="KAF9488274.1"/>
    </source>
</evidence>
<dbReference type="Proteomes" id="UP000807025">
    <property type="component" value="Unassembled WGS sequence"/>
</dbReference>
<keyword evidence="3" id="KW-1185">Reference proteome</keyword>
<comment type="caution">
    <text evidence="2">The sequence shown here is derived from an EMBL/GenBank/DDBJ whole genome shotgun (WGS) entry which is preliminary data.</text>
</comment>
<organism evidence="2 3">
    <name type="scientific">Pleurotus eryngii</name>
    <name type="common">Boletus of the steppes</name>
    <dbReference type="NCBI Taxonomy" id="5323"/>
    <lineage>
        <taxon>Eukaryota</taxon>
        <taxon>Fungi</taxon>
        <taxon>Dikarya</taxon>
        <taxon>Basidiomycota</taxon>
        <taxon>Agaricomycotina</taxon>
        <taxon>Agaricomycetes</taxon>
        <taxon>Agaricomycetidae</taxon>
        <taxon>Agaricales</taxon>
        <taxon>Pleurotineae</taxon>
        <taxon>Pleurotaceae</taxon>
        <taxon>Pleurotus</taxon>
    </lineage>
</organism>
<name>A0A9P6D938_PLEER</name>
<reference evidence="2" key="1">
    <citation type="submission" date="2020-11" db="EMBL/GenBank/DDBJ databases">
        <authorList>
            <consortium name="DOE Joint Genome Institute"/>
            <person name="Ahrendt S."/>
            <person name="Riley R."/>
            <person name="Andreopoulos W."/>
            <person name="Labutti K."/>
            <person name="Pangilinan J."/>
            <person name="Ruiz-Duenas F.J."/>
            <person name="Barrasa J.M."/>
            <person name="Sanchez-Garcia M."/>
            <person name="Camarero S."/>
            <person name="Miyauchi S."/>
            <person name="Serrano A."/>
            <person name="Linde D."/>
            <person name="Babiker R."/>
            <person name="Drula E."/>
            <person name="Ayuso-Fernandez I."/>
            <person name="Pacheco R."/>
            <person name="Padilla G."/>
            <person name="Ferreira P."/>
            <person name="Barriuso J."/>
            <person name="Kellner H."/>
            <person name="Castanera R."/>
            <person name="Alfaro M."/>
            <person name="Ramirez L."/>
            <person name="Pisabarro A.G."/>
            <person name="Kuo A."/>
            <person name="Tritt A."/>
            <person name="Lipzen A."/>
            <person name="He G."/>
            <person name="Yan M."/>
            <person name="Ng V."/>
            <person name="Cullen D."/>
            <person name="Martin F."/>
            <person name="Rosso M.-N."/>
            <person name="Henrissat B."/>
            <person name="Hibbett D."/>
            <person name="Martinez A.T."/>
            <person name="Grigoriev I.V."/>
        </authorList>
    </citation>
    <scope>NUCLEOTIDE SEQUENCE</scope>
    <source>
        <strain evidence="2">ATCC 90797</strain>
    </source>
</reference>
<dbReference type="OrthoDB" id="65716at2759"/>